<feature type="transmembrane region" description="Helical" evidence="2">
    <location>
        <begin position="21"/>
        <end position="43"/>
    </location>
</feature>
<dbReference type="Proteomes" id="UP000634136">
    <property type="component" value="Unassembled WGS sequence"/>
</dbReference>
<protein>
    <submittedName>
        <fullName evidence="3">Uncharacterized protein</fullName>
    </submittedName>
</protein>
<proteinExistence type="predicted"/>
<sequence>MLHRYEYSYRVFQSRGLDWETLLVILPYALLLFKELVSWLFLLESWRFLPPPDNFHILNLCITRFWVLSSNLVGAGRVASLPSRTGCGWRGCTFVLLICLVVDGSFLPAIVLFWGMWWWRISSPTAFFWTSSCPSFARICWCCLVSAACLYDHCLWEEKSWPNPKTEPDFEDPLTTWATRASFQALKHYLPTRVHSRAIHGHSSASNSTAFSYPALVDFANLILGRFGFGLRWREIGFGLDLSEEESSESRGRSSSSWPEEEEDERERRDDEEMEMDSQSESFNKGMRPREEASNEEDEDLENLLPPTGTPGSLGGEGAGVSGGNIRRRGGGGSLWRWKGREMKGEEFAIGEELVGGKHIGDGILEAELEI</sequence>
<comment type="caution">
    <text evidence="3">The sequence shown here is derived from an EMBL/GenBank/DDBJ whole genome shotgun (WGS) entry which is preliminary data.</text>
</comment>
<keyword evidence="2" id="KW-0472">Membrane</keyword>
<feature type="transmembrane region" description="Helical" evidence="2">
    <location>
        <begin position="55"/>
        <end position="73"/>
    </location>
</feature>
<evidence type="ECO:0000313" key="3">
    <source>
        <dbReference type="EMBL" id="KAF7835623.1"/>
    </source>
</evidence>
<feature type="compositionally biased region" description="Gly residues" evidence="1">
    <location>
        <begin position="312"/>
        <end position="323"/>
    </location>
</feature>
<keyword evidence="4" id="KW-1185">Reference proteome</keyword>
<keyword evidence="2" id="KW-0812">Transmembrane</keyword>
<keyword evidence="2" id="KW-1133">Transmembrane helix</keyword>
<evidence type="ECO:0000313" key="4">
    <source>
        <dbReference type="Proteomes" id="UP000634136"/>
    </source>
</evidence>
<dbReference type="AlphaFoldDB" id="A0A834X020"/>
<evidence type="ECO:0000256" key="1">
    <source>
        <dbReference type="SAM" id="MobiDB-lite"/>
    </source>
</evidence>
<gene>
    <name evidence="3" type="ORF">G2W53_010482</name>
</gene>
<feature type="transmembrane region" description="Helical" evidence="2">
    <location>
        <begin position="94"/>
        <end position="119"/>
    </location>
</feature>
<accession>A0A834X020</accession>
<feature type="region of interest" description="Disordered" evidence="1">
    <location>
        <begin position="244"/>
        <end position="337"/>
    </location>
</feature>
<name>A0A834X020_9FABA</name>
<organism evidence="3 4">
    <name type="scientific">Senna tora</name>
    <dbReference type="NCBI Taxonomy" id="362788"/>
    <lineage>
        <taxon>Eukaryota</taxon>
        <taxon>Viridiplantae</taxon>
        <taxon>Streptophyta</taxon>
        <taxon>Embryophyta</taxon>
        <taxon>Tracheophyta</taxon>
        <taxon>Spermatophyta</taxon>
        <taxon>Magnoliopsida</taxon>
        <taxon>eudicotyledons</taxon>
        <taxon>Gunneridae</taxon>
        <taxon>Pentapetalae</taxon>
        <taxon>rosids</taxon>
        <taxon>fabids</taxon>
        <taxon>Fabales</taxon>
        <taxon>Fabaceae</taxon>
        <taxon>Caesalpinioideae</taxon>
        <taxon>Cassia clade</taxon>
        <taxon>Senna</taxon>
    </lineage>
</organism>
<reference evidence="3" key="1">
    <citation type="submission" date="2020-09" db="EMBL/GenBank/DDBJ databases">
        <title>Genome-Enabled Discovery of Anthraquinone Biosynthesis in Senna tora.</title>
        <authorList>
            <person name="Kang S.-H."/>
            <person name="Pandey R.P."/>
            <person name="Lee C.-M."/>
            <person name="Sim J.-S."/>
            <person name="Jeong J.-T."/>
            <person name="Choi B.-S."/>
            <person name="Jung M."/>
            <person name="Ginzburg D."/>
            <person name="Zhao K."/>
            <person name="Won S.Y."/>
            <person name="Oh T.-J."/>
            <person name="Yu Y."/>
            <person name="Kim N.-H."/>
            <person name="Lee O.R."/>
            <person name="Lee T.-H."/>
            <person name="Bashyal P."/>
            <person name="Kim T.-S."/>
            <person name="Lee W.-H."/>
            <person name="Kawkins C."/>
            <person name="Kim C.-K."/>
            <person name="Kim J.S."/>
            <person name="Ahn B.O."/>
            <person name="Rhee S.Y."/>
            <person name="Sohng J.K."/>
        </authorList>
    </citation>
    <scope>NUCLEOTIDE SEQUENCE</scope>
    <source>
        <tissue evidence="3">Leaf</tissue>
    </source>
</reference>
<evidence type="ECO:0000256" key="2">
    <source>
        <dbReference type="SAM" id="Phobius"/>
    </source>
</evidence>
<dbReference type="EMBL" id="JAAIUW010000004">
    <property type="protein sequence ID" value="KAF7835623.1"/>
    <property type="molecule type" value="Genomic_DNA"/>
</dbReference>